<comment type="caution">
    <text evidence="3">The sequence shown here is derived from an EMBL/GenBank/DDBJ whole genome shotgun (WGS) entry which is preliminary data.</text>
</comment>
<dbReference type="InterPro" id="IPR029069">
    <property type="entry name" value="HotDog_dom_sf"/>
</dbReference>
<dbReference type="RefSeq" id="WP_189584531.1">
    <property type="nucleotide sequence ID" value="NZ_BMYV01000002.1"/>
</dbReference>
<evidence type="ECO:0000313" key="4">
    <source>
        <dbReference type="Proteomes" id="UP000600865"/>
    </source>
</evidence>
<dbReference type="EMBL" id="BMYV01000002">
    <property type="protein sequence ID" value="GGX68439.1"/>
    <property type="molecule type" value="Genomic_DNA"/>
</dbReference>
<dbReference type="SUPFAM" id="SSF54637">
    <property type="entry name" value="Thioesterase/thiol ester dehydrase-isomerase"/>
    <property type="match status" value="2"/>
</dbReference>
<evidence type="ECO:0000313" key="3">
    <source>
        <dbReference type="EMBL" id="GGX68439.1"/>
    </source>
</evidence>
<name>A0A918KPG5_9PROT</name>
<protein>
    <submittedName>
        <fullName evidence="3">Acyl-CoA thioesterase</fullName>
    </submittedName>
</protein>
<dbReference type="Pfam" id="PF13622">
    <property type="entry name" value="4HBT_3"/>
    <property type="match status" value="1"/>
</dbReference>
<feature type="domain" description="Acyl-CoA thioesterase-like N-terminal HotDog" evidence="1">
    <location>
        <begin position="34"/>
        <end position="114"/>
    </location>
</feature>
<dbReference type="AlphaFoldDB" id="A0A918KPG5"/>
<dbReference type="InterPro" id="IPR049450">
    <property type="entry name" value="ACOT8-like_C"/>
</dbReference>
<keyword evidence="4" id="KW-1185">Reference proteome</keyword>
<dbReference type="Pfam" id="PF20789">
    <property type="entry name" value="4HBT_3C"/>
    <property type="match status" value="1"/>
</dbReference>
<dbReference type="Proteomes" id="UP000600865">
    <property type="component" value="Unassembled WGS sequence"/>
</dbReference>
<evidence type="ECO:0000259" key="2">
    <source>
        <dbReference type="Pfam" id="PF20789"/>
    </source>
</evidence>
<dbReference type="InterPro" id="IPR042171">
    <property type="entry name" value="Acyl-CoA_hotdog"/>
</dbReference>
<dbReference type="Gene3D" id="2.40.160.210">
    <property type="entry name" value="Acyl-CoA thioesterase, double hotdog domain"/>
    <property type="match status" value="1"/>
</dbReference>
<feature type="domain" description="Acyl-CoA thioesterase-like C-terminal" evidence="2">
    <location>
        <begin position="136"/>
        <end position="271"/>
    </location>
</feature>
<sequence length="276" mass="30111">MTDKRRPLSGQHMAGWSEIRSTLTAQNGTYSADIPPHWKQGRTAYGGLTAALMLATAHEEIEDLPPLRSALVNFVGPVKENPTLTANLERRGRNVTNVSAVARNGDQAVGRADFLFGAARSSTIHVGMDAPEAPAPEDCDSFTPESARNAVPSFFHNFDTRLIAGARPMMGDEGYIRAWSRHLDSKSRSGVEALLCLADVLPPAAMPLFRKFAPVSSMSWIVNFLTDSPETRDGWWHVESKLTAARGGYSSQVMRIWNTDGELIVEGLQSIAIFDG</sequence>
<accession>A0A918KPG5</accession>
<evidence type="ECO:0000259" key="1">
    <source>
        <dbReference type="Pfam" id="PF13622"/>
    </source>
</evidence>
<reference evidence="3 4" key="1">
    <citation type="journal article" date="2014" name="Int. J. Syst. Evol. Microbiol.">
        <title>Complete genome sequence of Corynebacterium casei LMG S-19264T (=DSM 44701T), isolated from a smear-ripened cheese.</title>
        <authorList>
            <consortium name="US DOE Joint Genome Institute (JGI-PGF)"/>
            <person name="Walter F."/>
            <person name="Albersmeier A."/>
            <person name="Kalinowski J."/>
            <person name="Ruckert C."/>
        </authorList>
    </citation>
    <scope>NUCLEOTIDE SEQUENCE [LARGE SCALE GENOMIC DNA]</scope>
    <source>
        <strain evidence="3 4">KCTC 23968</strain>
    </source>
</reference>
<organism evidence="3 4">
    <name type="scientific">Litorimonas cladophorae</name>
    <dbReference type="NCBI Taxonomy" id="1220491"/>
    <lineage>
        <taxon>Bacteria</taxon>
        <taxon>Pseudomonadati</taxon>
        <taxon>Pseudomonadota</taxon>
        <taxon>Alphaproteobacteria</taxon>
        <taxon>Maricaulales</taxon>
        <taxon>Robiginitomaculaceae</taxon>
    </lineage>
</organism>
<gene>
    <name evidence="3" type="ORF">GCM10011309_17770</name>
</gene>
<dbReference type="InterPro" id="IPR049449">
    <property type="entry name" value="TesB_ACOT8-like_N"/>
</dbReference>
<proteinExistence type="predicted"/>